<evidence type="ECO:0000313" key="7">
    <source>
        <dbReference type="EMBL" id="CUQ91692.1"/>
    </source>
</evidence>
<organism evidence="7 8">
    <name type="scientific">[Eubacterium] siraeum</name>
    <dbReference type="NCBI Taxonomy" id="39492"/>
    <lineage>
        <taxon>Bacteria</taxon>
        <taxon>Bacillati</taxon>
        <taxon>Bacillota</taxon>
        <taxon>Clostridia</taxon>
        <taxon>Eubacteriales</taxon>
        <taxon>Oscillospiraceae</taxon>
        <taxon>Oscillospiraceae incertae sedis</taxon>
    </lineage>
</organism>
<dbReference type="Gene3D" id="3.30.70.1490">
    <property type="entry name" value="Cysteine protease Prp"/>
    <property type="match status" value="1"/>
</dbReference>
<proteinExistence type="inferred from homology"/>
<dbReference type="GO" id="GO:0006508">
    <property type="term" value="P:proteolysis"/>
    <property type="evidence" value="ECO:0007669"/>
    <property type="project" value="UniProtKB-KW"/>
</dbReference>
<dbReference type="CDD" id="cd16332">
    <property type="entry name" value="Prp-like"/>
    <property type="match status" value="1"/>
</dbReference>
<dbReference type="InterPro" id="IPR036764">
    <property type="entry name" value="Peptidase_Prp_sf"/>
</dbReference>
<evidence type="ECO:0000256" key="3">
    <source>
        <dbReference type="ARBA" id="ARBA00022801"/>
    </source>
</evidence>
<dbReference type="GO" id="GO:0008234">
    <property type="term" value="F:cysteine-type peptidase activity"/>
    <property type="evidence" value="ECO:0007669"/>
    <property type="project" value="UniProtKB-KW"/>
</dbReference>
<keyword evidence="1" id="KW-0690">Ribosome biogenesis</keyword>
<evidence type="ECO:0000256" key="2">
    <source>
        <dbReference type="ARBA" id="ARBA00022670"/>
    </source>
</evidence>
<evidence type="ECO:0000256" key="6">
    <source>
        <dbReference type="ARBA" id="ARBA00044538"/>
    </source>
</evidence>
<keyword evidence="2" id="KW-0645">Protease</keyword>
<dbReference type="InterPro" id="IPR007422">
    <property type="entry name" value="Peptidase_Prp"/>
</dbReference>
<protein>
    <recommendedName>
        <fullName evidence="6">Ribosomal processing cysteine protease Prp</fullName>
    </recommendedName>
</protein>
<keyword evidence="4" id="KW-0788">Thiol protease</keyword>
<gene>
    <name evidence="7" type="ORF">ERS852540_02380</name>
</gene>
<reference evidence="7 8" key="1">
    <citation type="submission" date="2015-09" db="EMBL/GenBank/DDBJ databases">
        <authorList>
            <consortium name="Pathogen Informatics"/>
        </authorList>
    </citation>
    <scope>NUCLEOTIDE SEQUENCE [LARGE SCALE GENOMIC DNA]</scope>
    <source>
        <strain evidence="7 8">2789STDY5834928</strain>
    </source>
</reference>
<evidence type="ECO:0000256" key="5">
    <source>
        <dbReference type="ARBA" id="ARBA00044503"/>
    </source>
</evidence>
<evidence type="ECO:0000256" key="4">
    <source>
        <dbReference type="ARBA" id="ARBA00022807"/>
    </source>
</evidence>
<dbReference type="GO" id="GO:0005840">
    <property type="term" value="C:ribosome"/>
    <property type="evidence" value="ECO:0007669"/>
    <property type="project" value="UniProtKB-KW"/>
</dbReference>
<keyword evidence="3" id="KW-0378">Hydrolase</keyword>
<dbReference type="AlphaFoldDB" id="A0A175A059"/>
<name>A0A175A059_9FIRM</name>
<keyword evidence="7" id="KW-0689">Ribosomal protein</keyword>
<evidence type="ECO:0000313" key="8">
    <source>
        <dbReference type="Proteomes" id="UP000095662"/>
    </source>
</evidence>
<dbReference type="Proteomes" id="UP000095662">
    <property type="component" value="Unassembled WGS sequence"/>
</dbReference>
<evidence type="ECO:0000256" key="1">
    <source>
        <dbReference type="ARBA" id="ARBA00022517"/>
    </source>
</evidence>
<comment type="similarity">
    <text evidence="5">Belongs to the Prp family.</text>
</comment>
<dbReference type="STRING" id="39492.ERS852540_02380"/>
<dbReference type="SUPFAM" id="SSF118010">
    <property type="entry name" value="TM1457-like"/>
    <property type="match status" value="1"/>
</dbReference>
<dbReference type="Pfam" id="PF04327">
    <property type="entry name" value="Peptidase_Prp"/>
    <property type="match status" value="1"/>
</dbReference>
<accession>A0A175A059</accession>
<sequence length="110" mass="11909">MTRVRIDKSGLGRDIYITGHCANENSGSAEATLVCAAMTTLAQTIAQNVFDSEDTGDTDIIDVTLRSGQAVISYVTDDDGLNTVVDGICKGFDMLEENYPEYVSCCRSER</sequence>
<dbReference type="GO" id="GO:0042254">
    <property type="term" value="P:ribosome biogenesis"/>
    <property type="evidence" value="ECO:0007669"/>
    <property type="project" value="UniProtKB-KW"/>
</dbReference>
<dbReference type="EMBL" id="CZBY01000026">
    <property type="protein sequence ID" value="CUQ91692.1"/>
    <property type="molecule type" value="Genomic_DNA"/>
</dbReference>
<keyword evidence="7" id="KW-0687">Ribonucleoprotein</keyword>